<evidence type="ECO:0000313" key="10">
    <source>
        <dbReference type="EMBL" id="AKQ01001.1"/>
    </source>
</evidence>
<name>A0A0H4T0D0_9CHLR</name>
<dbReference type="Pfam" id="PF00347">
    <property type="entry name" value="Ribosomal_L6"/>
    <property type="match status" value="2"/>
</dbReference>
<evidence type="ECO:0000256" key="1">
    <source>
        <dbReference type="ARBA" id="ARBA00009356"/>
    </source>
</evidence>
<evidence type="ECO:0000256" key="8">
    <source>
        <dbReference type="RuleBase" id="RU003870"/>
    </source>
</evidence>
<dbReference type="SUPFAM" id="SSF56053">
    <property type="entry name" value="Ribosomal protein L6"/>
    <property type="match status" value="2"/>
</dbReference>
<dbReference type="GO" id="GO:0002181">
    <property type="term" value="P:cytoplasmic translation"/>
    <property type="evidence" value="ECO:0007669"/>
    <property type="project" value="TreeGrafter"/>
</dbReference>
<evidence type="ECO:0000256" key="7">
    <source>
        <dbReference type="RuleBase" id="RU003869"/>
    </source>
</evidence>
<dbReference type="PIRSF" id="PIRSF002162">
    <property type="entry name" value="Ribosomal_L6"/>
    <property type="match status" value="1"/>
</dbReference>
<evidence type="ECO:0000256" key="2">
    <source>
        <dbReference type="ARBA" id="ARBA00022730"/>
    </source>
</evidence>
<dbReference type="AlphaFoldDB" id="A0A0H4T0D0"/>
<dbReference type="InterPro" id="IPR036789">
    <property type="entry name" value="Ribosomal_uL6-like_a/b-dom_sf"/>
</dbReference>
<dbReference type="PANTHER" id="PTHR11655:SF14">
    <property type="entry name" value="LARGE RIBOSOMAL SUBUNIT PROTEIN UL6M"/>
    <property type="match status" value="1"/>
</dbReference>
<keyword evidence="5 6" id="KW-0687">Ribonucleoprotein</keyword>
<organism evidence="10">
    <name type="scientific">uncultured Chloroflexi bacterium Rifle_16ft_4_minimus_13751</name>
    <dbReference type="NCBI Taxonomy" id="1665056"/>
    <lineage>
        <taxon>Bacteria</taxon>
        <taxon>Bacillati</taxon>
        <taxon>Chloroflexota</taxon>
        <taxon>environmental samples</taxon>
    </lineage>
</organism>
<protein>
    <recommendedName>
        <fullName evidence="6">Large ribosomal subunit protein uL6</fullName>
    </recommendedName>
</protein>
<dbReference type="GO" id="GO:0022625">
    <property type="term" value="C:cytosolic large ribosomal subunit"/>
    <property type="evidence" value="ECO:0007669"/>
    <property type="project" value="UniProtKB-UniRule"/>
</dbReference>
<evidence type="ECO:0000256" key="3">
    <source>
        <dbReference type="ARBA" id="ARBA00022884"/>
    </source>
</evidence>
<dbReference type="FunFam" id="3.90.930.12:FF:000001">
    <property type="entry name" value="50S ribosomal protein L6"/>
    <property type="match status" value="1"/>
</dbReference>
<comment type="function">
    <text evidence="6 8">This protein binds to the 23S rRNA, and is important in its secondary structure. It is located near the subunit interface in the base of the L7/L12 stalk, and near the tRNA binding site of the peptidyltransferase center.</text>
</comment>
<dbReference type="FunFam" id="3.90.930.12:FF:000002">
    <property type="entry name" value="50S ribosomal protein L6"/>
    <property type="match status" value="1"/>
</dbReference>
<dbReference type="InterPro" id="IPR002358">
    <property type="entry name" value="Ribosomal_uL6_CS"/>
</dbReference>
<reference evidence="10" key="1">
    <citation type="journal article" date="2015" name="ISME J.">
        <title>Aquifer environment selects for microbial species cohorts in sediment and groundwater.</title>
        <authorList>
            <person name="Hug L.A."/>
            <person name="Thomas B.C."/>
            <person name="Brown C.T."/>
            <person name="Frischkorn K.R."/>
            <person name="Williams K.H."/>
            <person name="Tringe S.G."/>
            <person name="Banfield J.F."/>
        </authorList>
    </citation>
    <scope>NUCLEOTIDE SEQUENCE</scope>
</reference>
<feature type="domain" description="Large ribosomal subunit protein uL6 alpha-beta" evidence="9">
    <location>
        <begin position="11"/>
        <end position="82"/>
    </location>
</feature>
<evidence type="ECO:0000256" key="5">
    <source>
        <dbReference type="ARBA" id="ARBA00023274"/>
    </source>
</evidence>
<feature type="domain" description="Large ribosomal subunit protein uL6 alpha-beta" evidence="9">
    <location>
        <begin position="91"/>
        <end position="165"/>
    </location>
</feature>
<dbReference type="PRINTS" id="PR00059">
    <property type="entry name" value="RIBOSOMALL6"/>
</dbReference>
<dbReference type="EMBL" id="KT006946">
    <property type="protein sequence ID" value="AKQ01001.1"/>
    <property type="molecule type" value="Genomic_DNA"/>
</dbReference>
<comment type="similarity">
    <text evidence="1 6 7">Belongs to the universal ribosomal protein uL6 family.</text>
</comment>
<dbReference type="GO" id="GO:0003735">
    <property type="term" value="F:structural constituent of ribosome"/>
    <property type="evidence" value="ECO:0007669"/>
    <property type="project" value="UniProtKB-UniRule"/>
</dbReference>
<evidence type="ECO:0000259" key="9">
    <source>
        <dbReference type="Pfam" id="PF00347"/>
    </source>
</evidence>
<evidence type="ECO:0000256" key="6">
    <source>
        <dbReference type="HAMAP-Rule" id="MF_01365"/>
    </source>
</evidence>
<dbReference type="Gene3D" id="3.90.930.12">
    <property type="entry name" value="Ribosomal protein L6, alpha-beta domain"/>
    <property type="match status" value="2"/>
</dbReference>
<dbReference type="GO" id="GO:0019843">
    <property type="term" value="F:rRNA binding"/>
    <property type="evidence" value="ECO:0007669"/>
    <property type="project" value="UniProtKB-UniRule"/>
</dbReference>
<dbReference type="NCBIfam" id="TIGR03654">
    <property type="entry name" value="L6_bact"/>
    <property type="match status" value="1"/>
</dbReference>
<dbReference type="InterPro" id="IPR000702">
    <property type="entry name" value="Ribosomal_uL6-like"/>
</dbReference>
<gene>
    <name evidence="6 10" type="primary">rplF</name>
</gene>
<dbReference type="InterPro" id="IPR020040">
    <property type="entry name" value="Ribosomal_uL6_a/b-dom"/>
</dbReference>
<dbReference type="HAMAP" id="MF_01365_B">
    <property type="entry name" value="Ribosomal_uL6_B"/>
    <property type="match status" value="1"/>
</dbReference>
<dbReference type="InterPro" id="IPR019906">
    <property type="entry name" value="Ribosomal_uL6_bac-type"/>
</dbReference>
<sequence length="180" mass="19735">MSRIGRMPVAVPTGVDVQIKGSLVKVKGPKGEIEFSFPAEMEISLEKGEITVQRPSDERTHRALHGMTRALINNMVVGVSTGFEKVLEVNGVGYRAEVAGDNLMLYVGYSHPVVVVPPGGITFEVDTRTRQIKVKGFDKHLVGQVAADIRKVRPPEPYKGKGIKYLDEKIRRKAGKTGKV</sequence>
<keyword evidence="2 6" id="KW-0699">rRNA-binding</keyword>
<accession>A0A0H4T0D0</accession>
<proteinExistence type="inferred from homology"/>
<dbReference type="PANTHER" id="PTHR11655">
    <property type="entry name" value="60S/50S RIBOSOMAL PROTEIN L6/L9"/>
    <property type="match status" value="1"/>
</dbReference>
<keyword evidence="3 6" id="KW-0694">RNA-binding</keyword>
<evidence type="ECO:0000256" key="4">
    <source>
        <dbReference type="ARBA" id="ARBA00022980"/>
    </source>
</evidence>
<dbReference type="PROSITE" id="PS00525">
    <property type="entry name" value="RIBOSOMAL_L6_1"/>
    <property type="match status" value="1"/>
</dbReference>
<comment type="subunit">
    <text evidence="6">Part of the 50S ribosomal subunit.</text>
</comment>
<keyword evidence="4 6" id="KW-0689">Ribosomal protein</keyword>